<dbReference type="EMBL" id="CP055903">
    <property type="protein sequence ID" value="QKX63746.1"/>
    <property type="molecule type" value="Genomic_DNA"/>
</dbReference>
<dbReference type="KEGG" id="trg:TRUGW13939_10917"/>
<proteinExistence type="predicted"/>
<protein>
    <submittedName>
        <fullName evidence="2">Uncharacterized protein</fullName>
    </submittedName>
</protein>
<evidence type="ECO:0000256" key="1">
    <source>
        <dbReference type="SAM" id="SignalP"/>
    </source>
</evidence>
<accession>A0A7H8RBQ0</accession>
<reference evidence="3" key="1">
    <citation type="submission" date="2020-06" db="EMBL/GenBank/DDBJ databases">
        <title>A chromosome-scale genome assembly of Talaromyces rugulosus W13939.</title>
        <authorList>
            <person name="Wang B."/>
            <person name="Guo L."/>
            <person name="Ye K."/>
            <person name="Wang L."/>
        </authorList>
    </citation>
    <scope>NUCLEOTIDE SEQUENCE [LARGE SCALE GENOMIC DNA]</scope>
    <source>
        <strain evidence="3">W13939</strain>
    </source>
</reference>
<feature type="signal peptide" evidence="1">
    <location>
        <begin position="1"/>
        <end position="19"/>
    </location>
</feature>
<organism evidence="2 3">
    <name type="scientific">Talaromyces rugulosus</name>
    <name type="common">Penicillium rugulosum</name>
    <dbReference type="NCBI Taxonomy" id="121627"/>
    <lineage>
        <taxon>Eukaryota</taxon>
        <taxon>Fungi</taxon>
        <taxon>Dikarya</taxon>
        <taxon>Ascomycota</taxon>
        <taxon>Pezizomycotina</taxon>
        <taxon>Eurotiomycetes</taxon>
        <taxon>Eurotiomycetidae</taxon>
        <taxon>Eurotiales</taxon>
        <taxon>Trichocomaceae</taxon>
        <taxon>Talaromyces</taxon>
        <taxon>Talaromyces sect. Islandici</taxon>
    </lineage>
</organism>
<dbReference type="Proteomes" id="UP000509510">
    <property type="component" value="Chromosome VI"/>
</dbReference>
<gene>
    <name evidence="2" type="ORF">TRUGW13939_10917</name>
</gene>
<feature type="chain" id="PRO_5028901634" evidence="1">
    <location>
        <begin position="20"/>
        <end position="159"/>
    </location>
</feature>
<keyword evidence="1" id="KW-0732">Signal</keyword>
<evidence type="ECO:0000313" key="2">
    <source>
        <dbReference type="EMBL" id="QKX63746.1"/>
    </source>
</evidence>
<dbReference type="GeneID" id="55998396"/>
<dbReference type="RefSeq" id="XP_035349920.1">
    <property type="nucleotide sequence ID" value="XM_035494027.1"/>
</dbReference>
<evidence type="ECO:0000313" key="3">
    <source>
        <dbReference type="Proteomes" id="UP000509510"/>
    </source>
</evidence>
<dbReference type="AlphaFoldDB" id="A0A7H8RBQ0"/>
<keyword evidence="3" id="KW-1185">Reference proteome</keyword>
<sequence>MGLSFIKLLALGFVPFATAYDPREIFQVTVQSGDPQIDSLWFQKGVQKNGLINLSFGDNNAAFVLDGNHLTLLNDDLSEFATGFIDNDDNGILKFGNSTKFPPTNFYGYKEDLFAEDSSLLWFSCQIQDPPQITVVLATAAHSGCQQLGEVSFQYQPTG</sequence>
<name>A0A7H8RBQ0_TALRU</name>